<dbReference type="Pfam" id="PF19892">
    <property type="entry name" value="DUF6365"/>
    <property type="match status" value="1"/>
</dbReference>
<evidence type="ECO:0000313" key="1">
    <source>
        <dbReference type="EMBL" id="MDW2799927.1"/>
    </source>
</evidence>
<gene>
    <name evidence="1" type="ORF">RZO55_20350</name>
</gene>
<sequence length="408" mass="47527">MNIAFIVTSYWSYGEILIAVMFAKRIIKSGYHPYFFIPSNHAEILKKEKIPYTLLFHGMGKINRILFQDYVLKYKPGLVILSDFLNYNFCEEHYGLTYEDLKLFDCPIGTFDNFDWTCQKRDMDTYGFRAAKVSNVNIDKYGFKIIPCPIANPLNKACGDKYYYSLMQNVIPYMEKSKKQVQEELGIEKDRPVVLITSAMWQETYKMYPHVKSFVEATDGVFNRLLIFLSKYAQVIQVGGKKNVSLSNIRYISRLAPSMFDRYAMACDLFLTRNITSTTLAKLTLSGVPTMVLSNSLRFKKGEVIEPGFPLNPQIMKALRSMDMCYPYRMFPVGWYRFLEPMLQDNPYIDVMENAEIFDEDDVRFKIIEILKNQTVRDGFAERAKKYRDIVASLDSPAEILRHIQKKL</sequence>
<reference evidence="1 2" key="1">
    <citation type="submission" date="2023-10" db="EMBL/GenBank/DDBJ databases">
        <title>A novel Glycoside Hydrolase 43-Like Enzyme from Clostrdium boliviensis is an Endo-xylanase, and a Candidate for Xylooligosaccharides Production from Different Xylan Substrates.</title>
        <authorList>
            <person name="Alvarez M.T."/>
            <person name="Rocabado-Villegas L.R."/>
            <person name="Salas-Veizaga D.M."/>
            <person name="Linares-Pasten J.A."/>
            <person name="Gudmundsdottir E.E."/>
            <person name="Hreggvidsson G.O."/>
            <person name="Adlercreutz P."/>
            <person name="Nordberg Karlsson E."/>
        </authorList>
    </citation>
    <scope>NUCLEOTIDE SEQUENCE [LARGE SCALE GENOMIC DNA]</scope>
    <source>
        <strain evidence="1 2">E-1</strain>
    </source>
</reference>
<proteinExistence type="predicted"/>
<organism evidence="1 2">
    <name type="scientific">Clostridium boliviensis</name>
    <dbReference type="NCBI Taxonomy" id="318465"/>
    <lineage>
        <taxon>Bacteria</taxon>
        <taxon>Bacillati</taxon>
        <taxon>Bacillota</taxon>
        <taxon>Clostridia</taxon>
        <taxon>Eubacteriales</taxon>
        <taxon>Clostridiaceae</taxon>
        <taxon>Clostridium</taxon>
    </lineage>
</organism>
<dbReference type="EMBL" id="JAWONS010000290">
    <property type="protein sequence ID" value="MDW2799927.1"/>
    <property type="molecule type" value="Genomic_DNA"/>
</dbReference>
<name>A0ABU4GSG4_9CLOT</name>
<comment type="caution">
    <text evidence="1">The sequence shown here is derived from an EMBL/GenBank/DDBJ whole genome shotgun (WGS) entry which is preliminary data.</text>
</comment>
<dbReference type="SUPFAM" id="SSF53756">
    <property type="entry name" value="UDP-Glycosyltransferase/glycogen phosphorylase"/>
    <property type="match status" value="1"/>
</dbReference>
<accession>A0ABU4GSG4</accession>
<dbReference type="Proteomes" id="UP001276854">
    <property type="component" value="Unassembled WGS sequence"/>
</dbReference>
<dbReference type="InterPro" id="IPR045945">
    <property type="entry name" value="DUF6365"/>
</dbReference>
<protein>
    <submittedName>
        <fullName evidence="1">DUF6365 family protein</fullName>
    </submittedName>
</protein>
<evidence type="ECO:0000313" key="2">
    <source>
        <dbReference type="Proteomes" id="UP001276854"/>
    </source>
</evidence>
<keyword evidence="2" id="KW-1185">Reference proteome</keyword>